<protein>
    <recommendedName>
        <fullName evidence="3">DUF6594 domain-containing protein</fullName>
    </recommendedName>
</protein>
<dbReference type="GeneID" id="28740865"/>
<dbReference type="OrthoDB" id="3533814at2759"/>
<keyword evidence="2" id="KW-1133">Transmembrane helix</keyword>
<feature type="transmembrane region" description="Helical" evidence="2">
    <location>
        <begin position="239"/>
        <end position="260"/>
    </location>
</feature>
<keyword evidence="2" id="KW-0472">Membrane</keyword>
<evidence type="ECO:0000256" key="2">
    <source>
        <dbReference type="SAM" id="Phobius"/>
    </source>
</evidence>
<dbReference type="Pfam" id="PF20237">
    <property type="entry name" value="DUF6594"/>
    <property type="match status" value="1"/>
</dbReference>
<sequence>MAEPLSMAVKGDVESAQHLDRGLGFAGLSGFMSSDKERSGFVFRRFSSLAARDILYMQSELLDLEQQLERLDKEDATGGSEERRMAKNWQQLCDRSDTSAAGRPGQPSATRRRNLILEIREKLKEYQEAVLRNSEVLKLHRVPGDVHDALLAYFWATEKKQGVPMLTGVCEHVYGKDPGKLSIKENNARKKRERDELMTLALRRFEDPLTKTLRGHFHGLWRRRWQASRQVVSLSEYRINAVVSAINVLVVAGLLFGAIFNLYYVKNEGSRLGILTAYTIVFSASIAVLTEAKRAEIFGAAAAYTAVLVVFVSGGLGNPGTAA</sequence>
<dbReference type="InterPro" id="IPR046529">
    <property type="entry name" value="DUF6594"/>
</dbReference>
<dbReference type="PANTHER" id="PTHR34502">
    <property type="entry name" value="DUF6594 DOMAIN-CONTAINING PROTEIN-RELATED"/>
    <property type="match status" value="1"/>
</dbReference>
<keyword evidence="5" id="KW-1185">Reference proteome</keyword>
<evidence type="ECO:0000259" key="3">
    <source>
        <dbReference type="Pfam" id="PF20237"/>
    </source>
</evidence>
<evidence type="ECO:0000313" key="5">
    <source>
        <dbReference type="Proteomes" id="UP000038010"/>
    </source>
</evidence>
<feature type="transmembrane region" description="Helical" evidence="2">
    <location>
        <begin position="272"/>
        <end position="290"/>
    </location>
</feature>
<dbReference type="VEuPathDB" id="FungiDB:AB675_8532"/>
<feature type="region of interest" description="Disordered" evidence="1">
    <location>
        <begin position="74"/>
        <end position="109"/>
    </location>
</feature>
<proteinExistence type="predicted"/>
<feature type="compositionally biased region" description="Basic and acidic residues" evidence="1">
    <location>
        <begin position="74"/>
        <end position="85"/>
    </location>
</feature>
<feature type="transmembrane region" description="Helical" evidence="2">
    <location>
        <begin position="297"/>
        <end position="317"/>
    </location>
</feature>
<organism evidence="4 5">
    <name type="scientific">Cyphellophora attinorum</name>
    <dbReference type="NCBI Taxonomy" id="1664694"/>
    <lineage>
        <taxon>Eukaryota</taxon>
        <taxon>Fungi</taxon>
        <taxon>Dikarya</taxon>
        <taxon>Ascomycota</taxon>
        <taxon>Pezizomycotina</taxon>
        <taxon>Eurotiomycetes</taxon>
        <taxon>Chaetothyriomycetidae</taxon>
        <taxon>Chaetothyriales</taxon>
        <taxon>Cyphellophoraceae</taxon>
        <taxon>Cyphellophora</taxon>
    </lineage>
</organism>
<dbReference type="PANTHER" id="PTHR34502:SF4">
    <property type="entry name" value="DUF6594 DOMAIN-CONTAINING PROTEIN"/>
    <property type="match status" value="1"/>
</dbReference>
<gene>
    <name evidence="4" type="ORF">AB675_8532</name>
</gene>
<accession>A0A0N1I054</accession>
<dbReference type="AlphaFoldDB" id="A0A0N1I054"/>
<dbReference type="STRING" id="1664694.A0A0N1I054"/>
<dbReference type="EMBL" id="LFJN01000003">
    <property type="protein sequence ID" value="KPI44703.1"/>
    <property type="molecule type" value="Genomic_DNA"/>
</dbReference>
<comment type="caution">
    <text evidence="4">The sequence shown here is derived from an EMBL/GenBank/DDBJ whole genome shotgun (WGS) entry which is preliminary data.</text>
</comment>
<dbReference type="RefSeq" id="XP_018004666.1">
    <property type="nucleotide sequence ID" value="XM_018148985.1"/>
</dbReference>
<dbReference type="Proteomes" id="UP000038010">
    <property type="component" value="Unassembled WGS sequence"/>
</dbReference>
<evidence type="ECO:0000313" key="4">
    <source>
        <dbReference type="EMBL" id="KPI44703.1"/>
    </source>
</evidence>
<keyword evidence="2" id="KW-0812">Transmembrane</keyword>
<name>A0A0N1I054_9EURO</name>
<feature type="domain" description="DUF6594" evidence="3">
    <location>
        <begin position="26"/>
        <end position="309"/>
    </location>
</feature>
<evidence type="ECO:0000256" key="1">
    <source>
        <dbReference type="SAM" id="MobiDB-lite"/>
    </source>
</evidence>
<reference evidence="4 5" key="1">
    <citation type="submission" date="2015-06" db="EMBL/GenBank/DDBJ databases">
        <title>Draft genome of the ant-associated black yeast Phialophora attae CBS 131958.</title>
        <authorList>
            <person name="Moreno L.F."/>
            <person name="Stielow B.J."/>
            <person name="de Hoog S."/>
            <person name="Vicente V.A."/>
            <person name="Weiss V.A."/>
            <person name="de Vries M."/>
            <person name="Cruz L.M."/>
            <person name="Souza E.M."/>
        </authorList>
    </citation>
    <scope>NUCLEOTIDE SEQUENCE [LARGE SCALE GENOMIC DNA]</scope>
    <source>
        <strain evidence="4 5">CBS 131958</strain>
    </source>
</reference>